<evidence type="ECO:0000313" key="3">
    <source>
        <dbReference type="Proteomes" id="UP001304895"/>
    </source>
</evidence>
<dbReference type="EMBL" id="MU853402">
    <property type="protein sequence ID" value="KAK4137807.1"/>
    <property type="molecule type" value="Genomic_DNA"/>
</dbReference>
<organism evidence="2 3">
    <name type="scientific">Trichocladium antarcticum</name>
    <dbReference type="NCBI Taxonomy" id="1450529"/>
    <lineage>
        <taxon>Eukaryota</taxon>
        <taxon>Fungi</taxon>
        <taxon>Dikarya</taxon>
        <taxon>Ascomycota</taxon>
        <taxon>Pezizomycotina</taxon>
        <taxon>Sordariomycetes</taxon>
        <taxon>Sordariomycetidae</taxon>
        <taxon>Sordariales</taxon>
        <taxon>Chaetomiaceae</taxon>
        <taxon>Trichocladium</taxon>
    </lineage>
</organism>
<evidence type="ECO:0000256" key="1">
    <source>
        <dbReference type="SAM" id="MobiDB-lite"/>
    </source>
</evidence>
<dbReference type="Proteomes" id="UP001304895">
    <property type="component" value="Unassembled WGS sequence"/>
</dbReference>
<keyword evidence="3" id="KW-1185">Reference proteome</keyword>
<name>A0AAN6URE3_9PEZI</name>
<gene>
    <name evidence="2" type="ORF">BT67DRAFT_432000</name>
</gene>
<dbReference type="AlphaFoldDB" id="A0AAN6URE3"/>
<feature type="region of interest" description="Disordered" evidence="1">
    <location>
        <begin position="60"/>
        <end position="140"/>
    </location>
</feature>
<reference evidence="2" key="2">
    <citation type="submission" date="2023-05" db="EMBL/GenBank/DDBJ databases">
        <authorList>
            <consortium name="Lawrence Berkeley National Laboratory"/>
            <person name="Steindorff A."/>
            <person name="Hensen N."/>
            <person name="Bonometti L."/>
            <person name="Westerberg I."/>
            <person name="Brannstrom I.O."/>
            <person name="Guillou S."/>
            <person name="Cros-Aarteil S."/>
            <person name="Calhoun S."/>
            <person name="Haridas S."/>
            <person name="Kuo A."/>
            <person name="Mondo S."/>
            <person name="Pangilinan J."/>
            <person name="Riley R."/>
            <person name="Labutti K."/>
            <person name="Andreopoulos B."/>
            <person name="Lipzen A."/>
            <person name="Chen C."/>
            <person name="Yanf M."/>
            <person name="Daum C."/>
            <person name="Ng V."/>
            <person name="Clum A."/>
            <person name="Ohm R."/>
            <person name="Martin F."/>
            <person name="Silar P."/>
            <person name="Natvig D."/>
            <person name="Lalanne C."/>
            <person name="Gautier V."/>
            <person name="Ament-Velasquez S.L."/>
            <person name="Kruys A."/>
            <person name="Hutchinson M.I."/>
            <person name="Powell A.J."/>
            <person name="Barry K."/>
            <person name="Miller A.N."/>
            <person name="Grigoriev I.V."/>
            <person name="Debuchy R."/>
            <person name="Gladieux P."/>
            <person name="Thoren M.H."/>
            <person name="Johannesson H."/>
        </authorList>
    </citation>
    <scope>NUCLEOTIDE SEQUENCE</scope>
    <source>
        <strain evidence="2">CBS 123565</strain>
    </source>
</reference>
<feature type="region of interest" description="Disordered" evidence="1">
    <location>
        <begin position="145"/>
        <end position="164"/>
    </location>
</feature>
<sequence length="915" mass="97994">MPIWTGLMGGHPKQHIASSTAPESAQPWTATRCHRLLRPLLAHIAALRKDKERRDLIGAGSGSAAISQTAKPRRTVLGKRSYPGSDSDYNDKKICRKYSSKASRRRSSSEHSSTPQRNAQKQRRQPGNRGSQDVVLPTPFLRRVRNHLPSSPSQAPDEPFQEAPAQASKRCSHLGACCKTRCVFETELAGLRSSIDGERHGLYESVFKAFDSLLRVTSPRKNQAAGPKSLLAMCLRKVPACVAALEEWERGEARENATKSTLQGAGTSFEIYSELEALGAVDGWKHLCLLVRAHGVQIVQDAAAEGLLEDPVADLLIRVSLEYMPATECRSLIDTFVMREYPKPRSADDDLFTSSALQPLRILRCCDTSGVSVMSGVLSDLLADGRLPPDWILTKSFVSLWPSIVRLVTEMKPCGDTVDLVATTLELLCDLATPKKPRGIPQTRLRGKPQTTLISAVAALGSVVLLSEEGSSQCGGKPTTRAATLRRRIEYVVNTCTARLKRRKKGGRKLGTYLLALCSFLSLEADSASAAMVEASWKGVQNCRGNEGLMLQYDATTALMSAIAHYCGRGTGLAPNVYLSQFCDKLETLQLPGGALNNMRVDGAFRLVEHTGDLRDLAFAETLRASAAVCATTPEQTRGKKASSFSGIRWDDGISEWVAATPATDLAPAARGPRRRSGEERRCAVGSGQEDTDDSASETDGVDSGSAADDESDDVSETHDDTLSPNTEASPGPFSDGVDGEKLVPDPIPESDVASGSDPELGGGGPESSPAPAAPASPQRPPTTTKPSPAPPPPAGGFLAARPKRLSRRLALSRAGDDELAFDGGNNDSEAENWLTRNKPARFLRAAAAAPVPPARVGTAAGAAKRGIRRVARASLVYLRRRRVETRPATTATAAVTAAGRGLAEEESDDELSFL</sequence>
<comment type="caution">
    <text evidence="2">The sequence shown here is derived from an EMBL/GenBank/DDBJ whole genome shotgun (WGS) entry which is preliminary data.</text>
</comment>
<feature type="region of interest" description="Disordered" evidence="1">
    <location>
        <begin position="664"/>
        <end position="832"/>
    </location>
</feature>
<feature type="compositionally biased region" description="Polar residues" evidence="1">
    <location>
        <begin position="16"/>
        <end position="27"/>
    </location>
</feature>
<evidence type="ECO:0000313" key="2">
    <source>
        <dbReference type="EMBL" id="KAK4137807.1"/>
    </source>
</evidence>
<proteinExistence type="predicted"/>
<feature type="compositionally biased region" description="Basic residues" evidence="1">
    <location>
        <begin position="94"/>
        <end position="106"/>
    </location>
</feature>
<feature type="region of interest" description="Disordered" evidence="1">
    <location>
        <begin position="1"/>
        <end position="27"/>
    </location>
</feature>
<accession>A0AAN6URE3</accession>
<feature type="compositionally biased region" description="Acidic residues" evidence="1">
    <location>
        <begin position="690"/>
        <end position="701"/>
    </location>
</feature>
<protein>
    <submittedName>
        <fullName evidence="2">Uncharacterized protein</fullName>
    </submittedName>
</protein>
<feature type="compositionally biased region" description="Pro residues" evidence="1">
    <location>
        <begin position="772"/>
        <end position="781"/>
    </location>
</feature>
<reference evidence="2" key="1">
    <citation type="journal article" date="2023" name="Mol. Phylogenet. Evol.">
        <title>Genome-scale phylogeny and comparative genomics of the fungal order Sordariales.</title>
        <authorList>
            <person name="Hensen N."/>
            <person name="Bonometti L."/>
            <person name="Westerberg I."/>
            <person name="Brannstrom I.O."/>
            <person name="Guillou S."/>
            <person name="Cros-Aarteil S."/>
            <person name="Calhoun S."/>
            <person name="Haridas S."/>
            <person name="Kuo A."/>
            <person name="Mondo S."/>
            <person name="Pangilinan J."/>
            <person name="Riley R."/>
            <person name="LaButti K."/>
            <person name="Andreopoulos B."/>
            <person name="Lipzen A."/>
            <person name="Chen C."/>
            <person name="Yan M."/>
            <person name="Daum C."/>
            <person name="Ng V."/>
            <person name="Clum A."/>
            <person name="Steindorff A."/>
            <person name="Ohm R.A."/>
            <person name="Martin F."/>
            <person name="Silar P."/>
            <person name="Natvig D.O."/>
            <person name="Lalanne C."/>
            <person name="Gautier V."/>
            <person name="Ament-Velasquez S.L."/>
            <person name="Kruys A."/>
            <person name="Hutchinson M.I."/>
            <person name="Powell A.J."/>
            <person name="Barry K."/>
            <person name="Miller A.N."/>
            <person name="Grigoriev I.V."/>
            <person name="Debuchy R."/>
            <person name="Gladieux P."/>
            <person name="Hiltunen Thoren M."/>
            <person name="Johannesson H."/>
        </authorList>
    </citation>
    <scope>NUCLEOTIDE SEQUENCE</scope>
    <source>
        <strain evidence="2">CBS 123565</strain>
    </source>
</reference>